<proteinExistence type="inferred from homology"/>
<reference evidence="3" key="1">
    <citation type="submission" date="2019-03" db="EMBL/GenBank/DDBJ databases">
        <title>Afifella sp. nov., isolated from activated sludge.</title>
        <authorList>
            <person name="Li Q."/>
            <person name="Liu Y."/>
        </authorList>
    </citation>
    <scope>NUCLEOTIDE SEQUENCE</scope>
    <source>
        <strain evidence="3">L72</strain>
    </source>
</reference>
<dbReference type="AlphaFoldDB" id="A0A964WSD0"/>
<feature type="chain" id="PRO_5037677821" evidence="2">
    <location>
        <begin position="28"/>
        <end position="315"/>
    </location>
</feature>
<dbReference type="Gene3D" id="3.40.190.10">
    <property type="entry name" value="Periplasmic binding protein-like II"/>
    <property type="match status" value="1"/>
</dbReference>
<evidence type="ECO:0000256" key="2">
    <source>
        <dbReference type="SAM" id="SignalP"/>
    </source>
</evidence>
<dbReference type="Proteomes" id="UP000773614">
    <property type="component" value="Unassembled WGS sequence"/>
</dbReference>
<keyword evidence="2" id="KW-0732">Signal</keyword>
<evidence type="ECO:0000256" key="1">
    <source>
        <dbReference type="ARBA" id="ARBA00006987"/>
    </source>
</evidence>
<dbReference type="InterPro" id="IPR042100">
    <property type="entry name" value="Bug_dom1"/>
</dbReference>
<keyword evidence="4" id="KW-1185">Reference proteome</keyword>
<comment type="similarity">
    <text evidence="1">Belongs to the UPF0065 (bug) family.</text>
</comment>
<dbReference type="SUPFAM" id="SSF53850">
    <property type="entry name" value="Periplasmic binding protein-like II"/>
    <property type="match status" value="1"/>
</dbReference>
<dbReference type="Gene3D" id="3.40.190.150">
    <property type="entry name" value="Bordetella uptake gene, domain 1"/>
    <property type="match status" value="1"/>
</dbReference>
<evidence type="ECO:0000313" key="4">
    <source>
        <dbReference type="Proteomes" id="UP000773614"/>
    </source>
</evidence>
<feature type="signal peptide" evidence="2">
    <location>
        <begin position="1"/>
        <end position="27"/>
    </location>
</feature>
<dbReference type="OrthoDB" id="7253390at2"/>
<dbReference type="InterPro" id="IPR005064">
    <property type="entry name" value="BUG"/>
</dbReference>
<name>A0A964WSD0_9HYPH</name>
<comment type="caution">
    <text evidence="3">The sequence shown here is derived from an EMBL/GenBank/DDBJ whole genome shotgun (WGS) entry which is preliminary data.</text>
</comment>
<dbReference type="EMBL" id="SPKJ01000007">
    <property type="protein sequence ID" value="MYZ46849.1"/>
    <property type="molecule type" value="Genomic_DNA"/>
</dbReference>
<dbReference type="PANTHER" id="PTHR42928">
    <property type="entry name" value="TRICARBOXYLATE-BINDING PROTEIN"/>
    <property type="match status" value="1"/>
</dbReference>
<accession>A0A964WSD0</accession>
<dbReference type="Pfam" id="PF03401">
    <property type="entry name" value="TctC"/>
    <property type="match status" value="1"/>
</dbReference>
<dbReference type="PIRSF" id="PIRSF017082">
    <property type="entry name" value="YflP"/>
    <property type="match status" value="1"/>
</dbReference>
<protein>
    <submittedName>
        <fullName evidence="3">Tripartite tricarboxylate transporter substrate binding protein</fullName>
    </submittedName>
</protein>
<gene>
    <name evidence="3" type="ORF">E4O86_03860</name>
</gene>
<dbReference type="CDD" id="cd07012">
    <property type="entry name" value="PBP2_Bug_TTT"/>
    <property type="match status" value="1"/>
</dbReference>
<evidence type="ECO:0000313" key="3">
    <source>
        <dbReference type="EMBL" id="MYZ46849.1"/>
    </source>
</evidence>
<organism evidence="3 4">
    <name type="scientific">Propylenella binzhouense</name>
    <dbReference type="NCBI Taxonomy" id="2555902"/>
    <lineage>
        <taxon>Bacteria</taxon>
        <taxon>Pseudomonadati</taxon>
        <taxon>Pseudomonadota</taxon>
        <taxon>Alphaproteobacteria</taxon>
        <taxon>Hyphomicrobiales</taxon>
        <taxon>Propylenellaceae</taxon>
        <taxon>Propylenella</taxon>
    </lineage>
</organism>
<sequence>MKNISRRFFGAALALGFCFGFGPAAMSQEYPSKPIRFIVPNGPGNSVDIVTRLVASKLHERLGWNTVVENIAGGKNVPGARAVLDAPADGYTVFSPGASIAIYTAAGAPYDLVKDFDPVTRLIDLQIIIAASLDMPFDSIAEAVSYSKENPGKLTFAAYEAGSGTHLAGELLKLNTGIDMRHVPYKDSTFLVDLMSGRVALGVFSATTLAGPLAEGKIRALGVLGKRRSSTLPDVSTISEQGLPEMDAESWVGLIVKKGTPPEIIQTLNKEVVEILKLPDVVQRIEQIGGIPAGEEVASFDKKNKDDVEMYTNIL</sequence>
<dbReference type="PANTHER" id="PTHR42928:SF5">
    <property type="entry name" value="BLR1237 PROTEIN"/>
    <property type="match status" value="1"/>
</dbReference>
<dbReference type="RefSeq" id="WP_161139196.1">
    <property type="nucleotide sequence ID" value="NZ_SPKJ01000007.1"/>
</dbReference>